<dbReference type="AlphaFoldDB" id="A0A971M2W2"/>
<protein>
    <submittedName>
        <fullName evidence="1">Uncharacterized protein</fullName>
    </submittedName>
</protein>
<proteinExistence type="predicted"/>
<gene>
    <name evidence="1" type="ORF">GXY80_05075</name>
</gene>
<reference evidence="1" key="1">
    <citation type="journal article" date="2020" name="Biotechnol. Biofuels">
        <title>New insights from the biogas microbiome by comprehensive genome-resolved metagenomics of nearly 1600 species originating from multiple anaerobic digesters.</title>
        <authorList>
            <person name="Campanaro S."/>
            <person name="Treu L."/>
            <person name="Rodriguez-R L.M."/>
            <person name="Kovalovszki A."/>
            <person name="Ziels R.M."/>
            <person name="Maus I."/>
            <person name="Zhu X."/>
            <person name="Kougias P.G."/>
            <person name="Basile A."/>
            <person name="Luo G."/>
            <person name="Schluter A."/>
            <person name="Konstantinidis K.T."/>
            <person name="Angelidaki I."/>
        </authorList>
    </citation>
    <scope>NUCLEOTIDE SEQUENCE</scope>
    <source>
        <strain evidence="1">AS06rmzACSIP_7</strain>
    </source>
</reference>
<reference evidence="1" key="2">
    <citation type="submission" date="2020-01" db="EMBL/GenBank/DDBJ databases">
        <authorList>
            <person name="Campanaro S."/>
        </authorList>
    </citation>
    <scope>NUCLEOTIDE SEQUENCE</scope>
    <source>
        <strain evidence="1">AS06rmzACSIP_7</strain>
    </source>
</reference>
<dbReference type="EMBL" id="JAAYEE010000085">
    <property type="protein sequence ID" value="NLW34840.1"/>
    <property type="molecule type" value="Genomic_DNA"/>
</dbReference>
<accession>A0A971M2W2</accession>
<comment type="caution">
    <text evidence="1">The sequence shown here is derived from an EMBL/GenBank/DDBJ whole genome shotgun (WGS) entry which is preliminary data.</text>
</comment>
<sequence>MAEKAFVMLGVIHRDEEGPALLKSWLDRIRPDVVTLELSRYGVRFRRERGEEYKRRIDRIAERLREKGELCNKENLVSLRLYMDMPYEYDVASRFGAEHEVPVYLMDMDFFSYVKLRAVDDLLSEENIENALTGADRPIVNQEKTMARLYFEKGIKTSSYDREMYIRDRYMSAKIKDLMRHHRDGRFLHVCGWQHLQDPANLYGPFNPTKVFFHDKAFCF</sequence>
<evidence type="ECO:0000313" key="2">
    <source>
        <dbReference type="Proteomes" id="UP000777265"/>
    </source>
</evidence>
<evidence type="ECO:0000313" key="1">
    <source>
        <dbReference type="EMBL" id="NLW34840.1"/>
    </source>
</evidence>
<name>A0A971M2W2_9BACT</name>
<organism evidence="1 2">
    <name type="scientific">Syntrophorhabdus aromaticivorans</name>
    <dbReference type="NCBI Taxonomy" id="328301"/>
    <lineage>
        <taxon>Bacteria</taxon>
        <taxon>Pseudomonadati</taxon>
        <taxon>Thermodesulfobacteriota</taxon>
        <taxon>Syntrophorhabdia</taxon>
        <taxon>Syntrophorhabdales</taxon>
        <taxon>Syntrophorhabdaceae</taxon>
        <taxon>Syntrophorhabdus</taxon>
    </lineage>
</organism>
<dbReference type="Proteomes" id="UP000777265">
    <property type="component" value="Unassembled WGS sequence"/>
</dbReference>